<dbReference type="InterPro" id="IPR036388">
    <property type="entry name" value="WH-like_DNA-bd_sf"/>
</dbReference>
<dbReference type="SUPFAM" id="SSF46785">
    <property type="entry name" value="Winged helix' DNA-binding domain"/>
    <property type="match status" value="1"/>
</dbReference>
<accession>A0A4R6JB15</accession>
<evidence type="ECO:0000259" key="1">
    <source>
        <dbReference type="SMART" id="SM00347"/>
    </source>
</evidence>
<proteinExistence type="predicted"/>
<dbReference type="GO" id="GO:0032196">
    <property type="term" value="P:transposition"/>
    <property type="evidence" value="ECO:0007669"/>
    <property type="project" value="TreeGrafter"/>
</dbReference>
<dbReference type="EMBL" id="SNWR01000002">
    <property type="protein sequence ID" value="TDO32894.1"/>
    <property type="molecule type" value="Genomic_DNA"/>
</dbReference>
<dbReference type="OrthoDB" id="4823987at2"/>
<dbReference type="GO" id="GO:0004803">
    <property type="term" value="F:transposase activity"/>
    <property type="evidence" value="ECO:0007669"/>
    <property type="project" value="TreeGrafter"/>
</dbReference>
<dbReference type="PANTHER" id="PTHR10948">
    <property type="entry name" value="TRANSPOSASE"/>
    <property type="match status" value="1"/>
</dbReference>
<reference evidence="2 3" key="1">
    <citation type="submission" date="2019-03" db="EMBL/GenBank/DDBJ databases">
        <title>Sequencing the genomes of 1000 actinobacteria strains.</title>
        <authorList>
            <person name="Klenk H.-P."/>
        </authorList>
    </citation>
    <scope>NUCLEOTIDE SEQUENCE [LARGE SCALE GENOMIC DNA]</scope>
    <source>
        <strain evidence="2 3">DSM 43805</strain>
    </source>
</reference>
<gene>
    <name evidence="2" type="ORF">C8E87_8371</name>
</gene>
<dbReference type="RefSeq" id="WP_133878804.1">
    <property type="nucleotide sequence ID" value="NZ_BOMD01000048.1"/>
</dbReference>
<organism evidence="2 3">
    <name type="scientific">Paractinoplanes brasiliensis</name>
    <dbReference type="NCBI Taxonomy" id="52695"/>
    <lineage>
        <taxon>Bacteria</taxon>
        <taxon>Bacillati</taxon>
        <taxon>Actinomycetota</taxon>
        <taxon>Actinomycetes</taxon>
        <taxon>Micromonosporales</taxon>
        <taxon>Micromonosporaceae</taxon>
        <taxon>Paractinoplanes</taxon>
    </lineage>
</organism>
<name>A0A4R6JB15_9ACTN</name>
<dbReference type="InterPro" id="IPR025246">
    <property type="entry name" value="IS30-like_HTH"/>
</dbReference>
<dbReference type="GO" id="GO:0005829">
    <property type="term" value="C:cytosol"/>
    <property type="evidence" value="ECO:0007669"/>
    <property type="project" value="TreeGrafter"/>
</dbReference>
<dbReference type="AlphaFoldDB" id="A0A4R6JB15"/>
<dbReference type="InterPro" id="IPR036390">
    <property type="entry name" value="WH_DNA-bd_sf"/>
</dbReference>
<dbReference type="Pfam" id="PF13936">
    <property type="entry name" value="HTH_38"/>
    <property type="match status" value="1"/>
</dbReference>
<dbReference type="InterPro" id="IPR000835">
    <property type="entry name" value="HTH_MarR-typ"/>
</dbReference>
<feature type="domain" description="HTH marR-type" evidence="1">
    <location>
        <begin position="96"/>
        <end position="198"/>
    </location>
</feature>
<protein>
    <submittedName>
        <fullName evidence="2">MarR family protein</fullName>
    </submittedName>
</protein>
<dbReference type="Proteomes" id="UP000294901">
    <property type="component" value="Unassembled WGS sequence"/>
</dbReference>
<evidence type="ECO:0000313" key="2">
    <source>
        <dbReference type="EMBL" id="TDO32894.1"/>
    </source>
</evidence>
<comment type="caution">
    <text evidence="2">The sequence shown here is derived from an EMBL/GenBank/DDBJ whole genome shotgun (WGS) entry which is preliminary data.</text>
</comment>
<dbReference type="InterPro" id="IPR051917">
    <property type="entry name" value="Transposase-Integrase"/>
</dbReference>
<dbReference type="Gene3D" id="1.10.10.10">
    <property type="entry name" value="Winged helix-like DNA-binding domain superfamily/Winged helix DNA-binding domain"/>
    <property type="match status" value="1"/>
</dbReference>
<dbReference type="PANTHER" id="PTHR10948:SF23">
    <property type="entry name" value="TRANSPOSASE INSI FOR INSERTION SEQUENCE ELEMENT IS30A-RELATED"/>
    <property type="match status" value="1"/>
</dbReference>
<dbReference type="Pfam" id="PF01047">
    <property type="entry name" value="MarR"/>
    <property type="match status" value="1"/>
</dbReference>
<dbReference type="GO" id="GO:0003700">
    <property type="term" value="F:DNA-binding transcription factor activity"/>
    <property type="evidence" value="ECO:0007669"/>
    <property type="project" value="InterPro"/>
</dbReference>
<dbReference type="SMART" id="SM00347">
    <property type="entry name" value="HTH_MARR"/>
    <property type="match status" value="1"/>
</dbReference>
<sequence>MPGRRLTSDDRQRIAVGLAQGRNFAEIAGDLARPTSTVSREVARNGGPGRYRAELAQLATVRRARRRAPVPGRETPVAPAGPDPDARIALVTDLTTVLIDTGLPRTAARVLACLFTAETGSATTAELTEQLRISPATVSLAVGLLEQHGLIRRSRDGRSRRHRYFLDEDAGVRSAVVSVRANQRLADTVLRGADILGDGTAAGARLAAAGRFLEQLGDTILRFAEQHRLSTRSALVLDRGDPATARTRPRVGDG</sequence>
<keyword evidence="3" id="KW-1185">Reference proteome</keyword>
<evidence type="ECO:0000313" key="3">
    <source>
        <dbReference type="Proteomes" id="UP000294901"/>
    </source>
</evidence>